<reference evidence="3" key="1">
    <citation type="journal article" date="2014" name="Int. J. Syst. Evol. Microbiol.">
        <title>Complete genome sequence of Corynebacterium casei LMG S-19264T (=DSM 44701T), isolated from a smear-ripened cheese.</title>
        <authorList>
            <consortium name="US DOE Joint Genome Institute (JGI-PGF)"/>
            <person name="Walter F."/>
            <person name="Albersmeier A."/>
            <person name="Kalinowski J."/>
            <person name="Ruckert C."/>
        </authorList>
    </citation>
    <scope>NUCLEOTIDE SEQUENCE</scope>
    <source>
        <strain evidence="3">CGMCC 4.7306</strain>
    </source>
</reference>
<dbReference type="AlphaFoldDB" id="A0A917W6R6"/>
<dbReference type="InterPro" id="IPR000120">
    <property type="entry name" value="Amidase"/>
</dbReference>
<dbReference type="PANTHER" id="PTHR11895:SF170">
    <property type="entry name" value="AMIDASE"/>
    <property type="match status" value="1"/>
</dbReference>
<sequence length="529" mass="55947">MEVPSMYRVPDVTAVQAAAEHFGVTLTEADAEVYQKHLESQLGEFDEFVQARLDTTPPPRFPGAREPGYRPNAEEDPYNAWMWRCEIPGEAGSETDGELLAGKRVSFKDHIAVAGIPATFGAFALEGFVPDYDATVTSRSLAAGGTVVGKNVMNGLAGGFGFGGGTGDFGRPLNPHNPDHLTGGSSSGSAVALVRGETDVSFGGDQGGSIRIPASWSGCIGLKPTFGLVSHFGIGFGSDQSIDYTGPMTMTIEDAARALDATAGYDGLDPRQTKAVPDAYDSLSGLDQPITSLRIGVLEEGFAGATAEVTDSVNAAIEVLASLGAVVSKVSVPQHLTIGVAQQALSAEGGLGVRETGFFGLFAKTYYPADTIAAIMKLHQHQVEQLDPRSFSTFLAGYFAKKNYNGRLYAKAQNSRGGYVKAYDTALADVDVLVMPTTITQAPKFQPITDRAEALEYAMSGSSLLNAVNNTRPFNFTGHPALAVPTEKRNGLPVSIQFVGRMFADDLLLRVGQAYTKAVPFDQYTAVDG</sequence>
<evidence type="ECO:0000313" key="4">
    <source>
        <dbReference type="Proteomes" id="UP000613840"/>
    </source>
</evidence>
<evidence type="ECO:0000256" key="1">
    <source>
        <dbReference type="SAM" id="MobiDB-lite"/>
    </source>
</evidence>
<accession>A0A917W6R6</accession>
<organism evidence="3 4">
    <name type="scientific">Microlunatus endophyticus</name>
    <dbReference type="NCBI Taxonomy" id="1716077"/>
    <lineage>
        <taxon>Bacteria</taxon>
        <taxon>Bacillati</taxon>
        <taxon>Actinomycetota</taxon>
        <taxon>Actinomycetes</taxon>
        <taxon>Propionibacteriales</taxon>
        <taxon>Propionibacteriaceae</taxon>
        <taxon>Microlunatus</taxon>
    </lineage>
</organism>
<dbReference type="Gene3D" id="3.90.1300.10">
    <property type="entry name" value="Amidase signature (AS) domain"/>
    <property type="match status" value="1"/>
</dbReference>
<feature type="region of interest" description="Disordered" evidence="1">
    <location>
        <begin position="54"/>
        <end position="73"/>
    </location>
</feature>
<evidence type="ECO:0000259" key="2">
    <source>
        <dbReference type="Pfam" id="PF01425"/>
    </source>
</evidence>
<protein>
    <submittedName>
        <fullName evidence="3">Amidase</fullName>
    </submittedName>
</protein>
<name>A0A917W6R6_9ACTN</name>
<proteinExistence type="predicted"/>
<evidence type="ECO:0000313" key="3">
    <source>
        <dbReference type="EMBL" id="GGL69282.1"/>
    </source>
</evidence>
<dbReference type="GO" id="GO:0003824">
    <property type="term" value="F:catalytic activity"/>
    <property type="evidence" value="ECO:0007669"/>
    <property type="project" value="InterPro"/>
</dbReference>
<dbReference type="InterPro" id="IPR036928">
    <property type="entry name" value="AS_sf"/>
</dbReference>
<dbReference type="RefSeq" id="WP_188896179.1">
    <property type="nucleotide sequence ID" value="NZ_BMMZ01000007.1"/>
</dbReference>
<comment type="caution">
    <text evidence="3">The sequence shown here is derived from an EMBL/GenBank/DDBJ whole genome shotgun (WGS) entry which is preliminary data.</text>
</comment>
<feature type="domain" description="Amidase" evidence="2">
    <location>
        <begin position="95"/>
        <end position="509"/>
    </location>
</feature>
<dbReference type="EMBL" id="BMMZ01000007">
    <property type="protein sequence ID" value="GGL69282.1"/>
    <property type="molecule type" value="Genomic_DNA"/>
</dbReference>
<dbReference type="Pfam" id="PF01425">
    <property type="entry name" value="Amidase"/>
    <property type="match status" value="1"/>
</dbReference>
<dbReference type="Proteomes" id="UP000613840">
    <property type="component" value="Unassembled WGS sequence"/>
</dbReference>
<dbReference type="InterPro" id="IPR023631">
    <property type="entry name" value="Amidase_dom"/>
</dbReference>
<dbReference type="SUPFAM" id="SSF75304">
    <property type="entry name" value="Amidase signature (AS) enzymes"/>
    <property type="match status" value="1"/>
</dbReference>
<gene>
    <name evidence="3" type="ORF">GCM10011575_29910</name>
</gene>
<dbReference type="PANTHER" id="PTHR11895">
    <property type="entry name" value="TRANSAMIDASE"/>
    <property type="match status" value="1"/>
</dbReference>
<reference evidence="3" key="2">
    <citation type="submission" date="2020-09" db="EMBL/GenBank/DDBJ databases">
        <authorList>
            <person name="Sun Q."/>
            <person name="Zhou Y."/>
        </authorList>
    </citation>
    <scope>NUCLEOTIDE SEQUENCE</scope>
    <source>
        <strain evidence="3">CGMCC 4.7306</strain>
    </source>
</reference>
<keyword evidence="4" id="KW-1185">Reference proteome</keyword>